<dbReference type="InterPro" id="IPR000600">
    <property type="entry name" value="ROK"/>
</dbReference>
<evidence type="ECO:0000313" key="2">
    <source>
        <dbReference type="EMBL" id="MDM7888099.1"/>
    </source>
</evidence>
<evidence type="ECO:0000313" key="3">
    <source>
        <dbReference type="Proteomes" id="UP001235720"/>
    </source>
</evidence>
<evidence type="ECO:0000256" key="1">
    <source>
        <dbReference type="ARBA" id="ARBA00006479"/>
    </source>
</evidence>
<keyword evidence="3" id="KW-1185">Reference proteome</keyword>
<name>A0ABT7TET2_9MICO</name>
<dbReference type="RefSeq" id="WP_289469787.1">
    <property type="nucleotide sequence ID" value="NZ_JAUCMM010000003.1"/>
</dbReference>
<reference evidence="2 3" key="1">
    <citation type="submission" date="2023-06" db="EMBL/GenBank/DDBJ databases">
        <authorList>
            <person name="Feng G."/>
            <person name="Li J."/>
            <person name="Zhu H."/>
        </authorList>
    </citation>
    <scope>NUCLEOTIDE SEQUENCE [LARGE SCALE GENOMIC DNA]</scope>
    <source>
        <strain evidence="2 3">RHCJP20</strain>
    </source>
</reference>
<dbReference type="Proteomes" id="UP001235720">
    <property type="component" value="Unassembled WGS sequence"/>
</dbReference>
<comment type="caution">
    <text evidence="2">The sequence shown here is derived from an EMBL/GenBank/DDBJ whole genome shotgun (WGS) entry which is preliminary data.</text>
</comment>
<protein>
    <submittedName>
        <fullName evidence="2">ROK family protein</fullName>
    </submittedName>
</protein>
<dbReference type="InterPro" id="IPR043129">
    <property type="entry name" value="ATPase_NBD"/>
</dbReference>
<gene>
    <name evidence="2" type="ORF">QUG98_06505</name>
</gene>
<organism evidence="2 3">
    <name type="scientific">Curtobacterium subtropicum</name>
    <dbReference type="NCBI Taxonomy" id="3055138"/>
    <lineage>
        <taxon>Bacteria</taxon>
        <taxon>Bacillati</taxon>
        <taxon>Actinomycetota</taxon>
        <taxon>Actinomycetes</taxon>
        <taxon>Micrococcales</taxon>
        <taxon>Microbacteriaceae</taxon>
        <taxon>Curtobacterium</taxon>
    </lineage>
</organism>
<sequence length="328" mass="32969">MTAHGAVLGIDVGGTSVKVRLVADDGRVLEEQRVPTPRDDAEATALAEVVAALGQRARTAARQHGTDLGAIGLVVPGVVDEDAGRSVLSVNLGWRDVPVRARVTEALRAAGVGAVPLAFGHDVRAGALAEVHAAAPAADPAAALGSGTVAFVPVGTGLASALVVDGRVVPGGGWAGEIGQVRIRDGAHAGLRVEEVASAGAVARRSGAPSAHDAMLRVVADDPVARRAWDDCVEVLADSLAWLTAVAGCHTLIVGGGLAQSGPLLFDPLRSALVDRLTGVRVPDLVGARHGDAAGAIGAVLLARQQLIDPVRVGSVRTGSLPNVTVTA</sequence>
<dbReference type="Pfam" id="PF00480">
    <property type="entry name" value="ROK"/>
    <property type="match status" value="1"/>
</dbReference>
<accession>A0ABT7TET2</accession>
<proteinExistence type="inferred from homology"/>
<dbReference type="CDD" id="cd23763">
    <property type="entry name" value="ASKHA_ATPase_ROK"/>
    <property type="match status" value="1"/>
</dbReference>
<dbReference type="SUPFAM" id="SSF53067">
    <property type="entry name" value="Actin-like ATPase domain"/>
    <property type="match status" value="1"/>
</dbReference>
<dbReference type="EMBL" id="JAUCMM010000003">
    <property type="protein sequence ID" value="MDM7888099.1"/>
    <property type="molecule type" value="Genomic_DNA"/>
</dbReference>
<comment type="similarity">
    <text evidence="1">Belongs to the ROK (NagC/XylR) family.</text>
</comment>
<dbReference type="PANTHER" id="PTHR18964:SF149">
    <property type="entry name" value="BIFUNCTIONAL UDP-N-ACETYLGLUCOSAMINE 2-EPIMERASE_N-ACETYLMANNOSAMINE KINASE"/>
    <property type="match status" value="1"/>
</dbReference>
<dbReference type="PANTHER" id="PTHR18964">
    <property type="entry name" value="ROK (REPRESSOR, ORF, KINASE) FAMILY"/>
    <property type="match status" value="1"/>
</dbReference>
<dbReference type="Gene3D" id="3.30.420.40">
    <property type="match status" value="2"/>
</dbReference>